<name>A0ACA9PEI4_9GLOM</name>
<organism evidence="1 2">
    <name type="scientific">Acaulospora colombiana</name>
    <dbReference type="NCBI Taxonomy" id="27376"/>
    <lineage>
        <taxon>Eukaryota</taxon>
        <taxon>Fungi</taxon>
        <taxon>Fungi incertae sedis</taxon>
        <taxon>Mucoromycota</taxon>
        <taxon>Glomeromycotina</taxon>
        <taxon>Glomeromycetes</taxon>
        <taxon>Diversisporales</taxon>
        <taxon>Acaulosporaceae</taxon>
        <taxon>Acaulospora</taxon>
    </lineage>
</organism>
<feature type="non-terminal residue" evidence="1">
    <location>
        <position position="1"/>
    </location>
</feature>
<gene>
    <name evidence="1" type="ORF">ACOLOM_LOCUS10451</name>
</gene>
<proteinExistence type="predicted"/>
<dbReference type="EMBL" id="CAJVPT010033751">
    <property type="protein sequence ID" value="CAG8705859.1"/>
    <property type="molecule type" value="Genomic_DNA"/>
</dbReference>
<protein>
    <submittedName>
        <fullName evidence="1">10186_t:CDS:1</fullName>
    </submittedName>
</protein>
<keyword evidence="2" id="KW-1185">Reference proteome</keyword>
<reference evidence="1" key="1">
    <citation type="submission" date="2021-06" db="EMBL/GenBank/DDBJ databases">
        <authorList>
            <person name="Kallberg Y."/>
            <person name="Tangrot J."/>
            <person name="Rosling A."/>
        </authorList>
    </citation>
    <scope>NUCLEOTIDE SEQUENCE</scope>
    <source>
        <strain evidence="1">CL356</strain>
    </source>
</reference>
<evidence type="ECO:0000313" key="2">
    <source>
        <dbReference type="Proteomes" id="UP000789525"/>
    </source>
</evidence>
<accession>A0ACA9PEI4</accession>
<evidence type="ECO:0000313" key="1">
    <source>
        <dbReference type="EMBL" id="CAG8705859.1"/>
    </source>
</evidence>
<dbReference type="Proteomes" id="UP000789525">
    <property type="component" value="Unassembled WGS sequence"/>
</dbReference>
<sequence>IPYISTAYLNSGHEATNPGLDPSSPIMSDTITLDRTSPVETSENEGDGKEDSNWVYGST</sequence>
<comment type="caution">
    <text evidence="1">The sequence shown here is derived from an EMBL/GenBank/DDBJ whole genome shotgun (WGS) entry which is preliminary data.</text>
</comment>